<dbReference type="EMBL" id="JANJQO010000201">
    <property type="protein sequence ID" value="KAJ2980411.1"/>
    <property type="molecule type" value="Genomic_DNA"/>
</dbReference>
<protein>
    <submittedName>
        <fullName evidence="1">Uncharacterized protein</fullName>
    </submittedName>
</protein>
<reference evidence="1" key="1">
    <citation type="submission" date="2022-08" db="EMBL/GenBank/DDBJ databases">
        <title>Genome Sequence of Lecanicillium fungicola.</title>
        <authorList>
            <person name="Buettner E."/>
        </authorList>
    </citation>
    <scope>NUCLEOTIDE SEQUENCE</scope>
    <source>
        <strain evidence="1">Babe33</strain>
    </source>
</reference>
<keyword evidence="2" id="KW-1185">Reference proteome</keyword>
<name>A0ACC1NPG9_9HYPO</name>
<organism evidence="1 2">
    <name type="scientific">Zarea fungicola</name>
    <dbReference type="NCBI Taxonomy" id="93591"/>
    <lineage>
        <taxon>Eukaryota</taxon>
        <taxon>Fungi</taxon>
        <taxon>Dikarya</taxon>
        <taxon>Ascomycota</taxon>
        <taxon>Pezizomycotina</taxon>
        <taxon>Sordariomycetes</taxon>
        <taxon>Hypocreomycetidae</taxon>
        <taxon>Hypocreales</taxon>
        <taxon>Cordycipitaceae</taxon>
        <taxon>Zarea</taxon>
    </lineage>
</organism>
<gene>
    <name evidence="1" type="ORF">NQ176_g2662</name>
</gene>
<comment type="caution">
    <text evidence="1">The sequence shown here is derived from an EMBL/GenBank/DDBJ whole genome shotgun (WGS) entry which is preliminary data.</text>
</comment>
<evidence type="ECO:0000313" key="1">
    <source>
        <dbReference type="EMBL" id="KAJ2980411.1"/>
    </source>
</evidence>
<accession>A0ACC1NPG9</accession>
<evidence type="ECO:0000313" key="2">
    <source>
        <dbReference type="Proteomes" id="UP001143910"/>
    </source>
</evidence>
<sequence>MDRAESSRNTIAGTQQTTKRFQVLRACQRCKSLRRGCDEHRPCQRCTRAGLQEQCIASSAPQWNAGFLHEPAHVQRRVGQLSQTPMVDACMQLFFQLFYPTIPILTPEFVNRLRVAAASPQNERDLEACSVLVAVCAHVLLHVDLAGNPLPSSPTMLPDETVITGKSLLDAVLEAHRAVHWHSAPSLHRCLIVFFLYTCQVRLAHHSQAFLLIREATSLWSLLDDKRVDCNSSEPLLDRLFWVLLISERSHAIRYDRSITLHITSRSPDIDVHDTSLTGFMCLAGLFRPIGSAFIAIKNGEVDMSAASPRLLDDAERAIHMAIPQRAVLRDVQKANLRITSLWLRVIIWQLRLRLGYLSETSIHHNHTYRYPLEIGKELMLSTRDLPIGSMHVHGIGLTEKLFDIGSAVVDVFARIPPAPSASDPATTQGLPEEGFLYIRHLIAQLPGGSAVYNELLEKHMNQALPDTRLHEFFAPYTPS</sequence>
<dbReference type="Proteomes" id="UP001143910">
    <property type="component" value="Unassembled WGS sequence"/>
</dbReference>
<proteinExistence type="predicted"/>